<organism evidence="1 2">
    <name type="scientific">Thiocapsa roseopersicina</name>
    <dbReference type="NCBI Taxonomy" id="1058"/>
    <lineage>
        <taxon>Bacteria</taxon>
        <taxon>Pseudomonadati</taxon>
        <taxon>Pseudomonadota</taxon>
        <taxon>Gammaproteobacteria</taxon>
        <taxon>Chromatiales</taxon>
        <taxon>Chromatiaceae</taxon>
        <taxon>Thiocapsa</taxon>
    </lineage>
</organism>
<dbReference type="RefSeq" id="WP_093037514.1">
    <property type="nucleotide sequence ID" value="NZ_FNNZ01000033.1"/>
</dbReference>
<sequence length="205" mass="23249">MDRLDFTLLTDGSSDAILIRPLTWLLRQHLTCPIDGTWADLRRLSDPPKDIRTRIEAALDLYPCDLLFVHRDAEREPHEKRLREILAAVSGREGRVIPVVPIRMQEAWLLLDEAALRRAAGNPGGRFPLDMPSIDRLEAVPDPKDVLHRLLLDASELPGRRRQKLKPGRMALRLGELIEDYGPLRRLSAFQHAERALVSALAGWA</sequence>
<gene>
    <name evidence="1" type="ORF">SAMN05421783_1334</name>
</gene>
<dbReference type="OrthoDB" id="5517408at2"/>
<dbReference type="AlphaFoldDB" id="A0A1H3CCX3"/>
<evidence type="ECO:0008006" key="3">
    <source>
        <dbReference type="Google" id="ProtNLM"/>
    </source>
</evidence>
<evidence type="ECO:0000313" key="2">
    <source>
        <dbReference type="Proteomes" id="UP000198816"/>
    </source>
</evidence>
<proteinExistence type="predicted"/>
<dbReference type="Proteomes" id="UP000198816">
    <property type="component" value="Unassembled WGS sequence"/>
</dbReference>
<keyword evidence="2" id="KW-1185">Reference proteome</keyword>
<protein>
    <recommendedName>
        <fullName evidence="3">DUF4276 family protein</fullName>
    </recommendedName>
</protein>
<accession>A0A1H3CCX3</accession>
<evidence type="ECO:0000313" key="1">
    <source>
        <dbReference type="EMBL" id="SDX51966.1"/>
    </source>
</evidence>
<reference evidence="2" key="1">
    <citation type="submission" date="2016-10" db="EMBL/GenBank/DDBJ databases">
        <authorList>
            <person name="Varghese N."/>
            <person name="Submissions S."/>
        </authorList>
    </citation>
    <scope>NUCLEOTIDE SEQUENCE [LARGE SCALE GENOMIC DNA]</scope>
    <source>
        <strain evidence="2">DSM 217</strain>
    </source>
</reference>
<dbReference type="STRING" id="1058.SAMN05421783_1334"/>
<dbReference type="EMBL" id="FNNZ01000033">
    <property type="protein sequence ID" value="SDX51966.1"/>
    <property type="molecule type" value="Genomic_DNA"/>
</dbReference>
<name>A0A1H3CCX3_THIRO</name>